<comment type="similarity">
    <text evidence="1">Belongs to the beta type-B retroviral polymerase family. HERV class-II K(HML-2) pol subfamily.</text>
</comment>
<dbReference type="EMBL" id="WBMX01012523">
    <property type="protein sequence ID" value="NXC21938.1"/>
    <property type="molecule type" value="Genomic_DNA"/>
</dbReference>
<dbReference type="PANTHER" id="PTHR41694:SF3">
    <property type="entry name" value="RNA-DIRECTED DNA POLYMERASE-RELATED"/>
    <property type="match status" value="1"/>
</dbReference>
<dbReference type="PANTHER" id="PTHR41694">
    <property type="entry name" value="ENDOGENOUS RETROVIRUS GROUP K MEMBER POL PROTEIN"/>
    <property type="match status" value="1"/>
</dbReference>
<evidence type="ECO:0000256" key="3">
    <source>
        <dbReference type="ARBA" id="ARBA00022679"/>
    </source>
</evidence>
<evidence type="ECO:0000259" key="9">
    <source>
        <dbReference type="PROSITE" id="PS50878"/>
    </source>
</evidence>
<evidence type="ECO:0000256" key="4">
    <source>
        <dbReference type="ARBA" id="ARBA00022695"/>
    </source>
</evidence>
<dbReference type="EC" id="3.1.26.4" evidence="2"/>
<dbReference type="AlphaFoldDB" id="A0A851LTT1"/>
<feature type="non-terminal residue" evidence="10">
    <location>
        <position position="1"/>
    </location>
</feature>
<dbReference type="Pfam" id="PF00078">
    <property type="entry name" value="RVT_1"/>
    <property type="match status" value="1"/>
</dbReference>
<protein>
    <recommendedName>
        <fullName evidence="2">ribonuclease H</fullName>
        <ecNumber evidence="2">3.1.26.4</ecNumber>
    </recommendedName>
</protein>
<evidence type="ECO:0000313" key="11">
    <source>
        <dbReference type="Proteomes" id="UP000621168"/>
    </source>
</evidence>
<evidence type="ECO:0000256" key="1">
    <source>
        <dbReference type="ARBA" id="ARBA00010879"/>
    </source>
</evidence>
<gene>
    <name evidence="10" type="primary">Ervk19_2</name>
    <name evidence="10" type="ORF">CORCRI_R13727</name>
</gene>
<comment type="caution">
    <text evidence="10">The sequence shown here is derived from an EMBL/GenBank/DDBJ whole genome shotgun (WGS) entry which is preliminary data.</text>
</comment>
<keyword evidence="6" id="KW-0255">Endonuclease</keyword>
<dbReference type="Gene3D" id="3.30.70.270">
    <property type="match status" value="1"/>
</dbReference>
<evidence type="ECO:0000256" key="8">
    <source>
        <dbReference type="ARBA" id="ARBA00022918"/>
    </source>
</evidence>
<keyword evidence="4" id="KW-0548">Nucleotidyltransferase</keyword>
<name>A0A851LTT1_CORCR</name>
<dbReference type="PROSITE" id="PS50878">
    <property type="entry name" value="RT_POL"/>
    <property type="match status" value="1"/>
</dbReference>
<dbReference type="GO" id="GO:0035613">
    <property type="term" value="F:RNA stem-loop binding"/>
    <property type="evidence" value="ECO:0007669"/>
    <property type="project" value="TreeGrafter"/>
</dbReference>
<evidence type="ECO:0000256" key="2">
    <source>
        <dbReference type="ARBA" id="ARBA00012180"/>
    </source>
</evidence>
<keyword evidence="7" id="KW-0378">Hydrolase</keyword>
<reference evidence="10" key="1">
    <citation type="submission" date="2019-09" db="EMBL/GenBank/DDBJ databases">
        <title>Bird 10,000 Genomes (B10K) Project - Family phase.</title>
        <authorList>
            <person name="Zhang G."/>
        </authorList>
    </citation>
    <scope>NUCLEOTIDE SEQUENCE</scope>
    <source>
        <strain evidence="10">B10K-CU-031-40</strain>
    </source>
</reference>
<accession>A0A851LTT1</accession>
<sequence length="101" mass="11848">DILVVDLKDCFFTIPLHPDDRDKFAFTVPSINCSAPAKRYQWIVLLQGMKNSPTICQWYVDLALRNFRSKHPREILYHYMDDLLLCSQKTIPDAVYKELLS</sequence>
<keyword evidence="5" id="KW-0540">Nuclease</keyword>
<feature type="non-terminal residue" evidence="10">
    <location>
        <position position="101"/>
    </location>
</feature>
<evidence type="ECO:0000256" key="7">
    <source>
        <dbReference type="ARBA" id="ARBA00022801"/>
    </source>
</evidence>
<organism evidence="10 11">
    <name type="scientific">Corythaeola cristata</name>
    <name type="common">Great blue turaco</name>
    <dbReference type="NCBI Taxonomy" id="103954"/>
    <lineage>
        <taxon>Eukaryota</taxon>
        <taxon>Metazoa</taxon>
        <taxon>Chordata</taxon>
        <taxon>Craniata</taxon>
        <taxon>Vertebrata</taxon>
        <taxon>Euteleostomi</taxon>
        <taxon>Archelosauria</taxon>
        <taxon>Archosauria</taxon>
        <taxon>Dinosauria</taxon>
        <taxon>Saurischia</taxon>
        <taxon>Theropoda</taxon>
        <taxon>Coelurosauria</taxon>
        <taxon>Aves</taxon>
        <taxon>Neognathae</taxon>
        <taxon>Neoaves</taxon>
        <taxon>Otidimorphae</taxon>
        <taxon>Musophagiformes</taxon>
        <taxon>Musophagidae</taxon>
        <taxon>Corythaeola</taxon>
    </lineage>
</organism>
<dbReference type="SUPFAM" id="SSF56672">
    <property type="entry name" value="DNA/RNA polymerases"/>
    <property type="match status" value="1"/>
</dbReference>
<feature type="domain" description="Reverse transcriptase" evidence="9">
    <location>
        <begin position="1"/>
        <end position="101"/>
    </location>
</feature>
<dbReference type="GO" id="GO:0004523">
    <property type="term" value="F:RNA-DNA hybrid ribonuclease activity"/>
    <property type="evidence" value="ECO:0007669"/>
    <property type="project" value="UniProtKB-EC"/>
</dbReference>
<evidence type="ECO:0000256" key="5">
    <source>
        <dbReference type="ARBA" id="ARBA00022722"/>
    </source>
</evidence>
<keyword evidence="8" id="KW-0695">RNA-directed DNA polymerase</keyword>
<evidence type="ECO:0000313" key="10">
    <source>
        <dbReference type="EMBL" id="NXC21938.1"/>
    </source>
</evidence>
<dbReference type="InterPro" id="IPR000477">
    <property type="entry name" value="RT_dom"/>
</dbReference>
<evidence type="ECO:0000256" key="6">
    <source>
        <dbReference type="ARBA" id="ARBA00022759"/>
    </source>
</evidence>
<dbReference type="Proteomes" id="UP000621168">
    <property type="component" value="Unassembled WGS sequence"/>
</dbReference>
<dbReference type="OrthoDB" id="6773263at2759"/>
<dbReference type="InterPro" id="IPR043502">
    <property type="entry name" value="DNA/RNA_pol_sf"/>
</dbReference>
<keyword evidence="3" id="KW-0808">Transferase</keyword>
<dbReference type="InterPro" id="IPR043128">
    <property type="entry name" value="Rev_trsase/Diguanyl_cyclase"/>
</dbReference>
<dbReference type="Gene3D" id="3.10.10.10">
    <property type="entry name" value="HIV Type 1 Reverse Transcriptase, subunit A, domain 1"/>
    <property type="match status" value="1"/>
</dbReference>
<dbReference type="GO" id="GO:0003964">
    <property type="term" value="F:RNA-directed DNA polymerase activity"/>
    <property type="evidence" value="ECO:0007669"/>
    <property type="project" value="UniProtKB-KW"/>
</dbReference>
<proteinExistence type="inferred from homology"/>
<keyword evidence="11" id="KW-1185">Reference proteome</keyword>